<evidence type="ECO:0000313" key="2">
    <source>
        <dbReference type="Proteomes" id="UP000588491"/>
    </source>
</evidence>
<proteinExistence type="predicted"/>
<dbReference type="EMBL" id="JABBPK010000001">
    <property type="protein sequence ID" value="NMO76996.1"/>
    <property type="molecule type" value="Genomic_DNA"/>
</dbReference>
<dbReference type="Proteomes" id="UP000588491">
    <property type="component" value="Unassembled WGS sequence"/>
</dbReference>
<keyword evidence="2" id="KW-1185">Reference proteome</keyword>
<dbReference type="AlphaFoldDB" id="A0A7Y0PM64"/>
<organism evidence="1 2">
    <name type="scientific">Niallia alba</name>
    <dbReference type="NCBI Taxonomy" id="2729105"/>
    <lineage>
        <taxon>Bacteria</taxon>
        <taxon>Bacillati</taxon>
        <taxon>Bacillota</taxon>
        <taxon>Bacilli</taxon>
        <taxon>Bacillales</taxon>
        <taxon>Bacillaceae</taxon>
        <taxon>Niallia</taxon>
    </lineage>
</organism>
<evidence type="ECO:0000313" key="1">
    <source>
        <dbReference type="EMBL" id="NMO76996.1"/>
    </source>
</evidence>
<gene>
    <name evidence="1" type="ORF">HHU08_08325</name>
</gene>
<reference evidence="1 2" key="1">
    <citation type="submission" date="2020-04" db="EMBL/GenBank/DDBJ databases">
        <title>Bacillus sp. UniB3 isolated from commercial digestive syrup.</title>
        <authorList>
            <person name="Thorat V."/>
            <person name="Kirdat K."/>
            <person name="Tiwarekar B."/>
            <person name="Yadav A."/>
        </authorList>
    </citation>
    <scope>NUCLEOTIDE SEQUENCE [LARGE SCALE GENOMIC DNA]</scope>
    <source>
        <strain evidence="1 2">UniB3</strain>
    </source>
</reference>
<comment type="caution">
    <text evidence="1">The sequence shown here is derived from an EMBL/GenBank/DDBJ whole genome shotgun (WGS) entry which is preliminary data.</text>
</comment>
<dbReference type="PROSITE" id="PS51257">
    <property type="entry name" value="PROKAR_LIPOPROTEIN"/>
    <property type="match status" value="1"/>
</dbReference>
<protein>
    <recommendedName>
        <fullName evidence="3">Lipoprotein</fullName>
    </recommendedName>
</protein>
<sequence>MKKSCYRSFKITLIPFLILLLVGCTEKTDKDTDEYIQTVEAVLQTTLNGPNDDLTEIWNKQMENKIDVAEKREALVQYEEEIYKDYFANQTSYNDFISRYGTVLMIEPYKNNYTLKVKNIDYERTDSKENIYNFSIALEYHKKGTESPEVKRVTGQANLNRDYKIERMLIRVNDLWGSFDKK</sequence>
<evidence type="ECO:0008006" key="3">
    <source>
        <dbReference type="Google" id="ProtNLM"/>
    </source>
</evidence>
<name>A0A7Y0PM64_9BACI</name>
<accession>A0A7Y0PM64</accession>
<dbReference type="RefSeq" id="WP_169188255.1">
    <property type="nucleotide sequence ID" value="NZ_JABBPK010000001.1"/>
</dbReference>